<evidence type="ECO:0000313" key="2">
    <source>
        <dbReference type="EMBL" id="CAB0037078.1"/>
    </source>
</evidence>
<feature type="region of interest" description="Disordered" evidence="1">
    <location>
        <begin position="20"/>
        <end position="44"/>
    </location>
</feature>
<dbReference type="EMBL" id="CADCXV010000844">
    <property type="protein sequence ID" value="CAB0037078.1"/>
    <property type="molecule type" value="Genomic_DNA"/>
</dbReference>
<name>A0A6H5IGX5_9HYME</name>
<dbReference type="AlphaFoldDB" id="A0A6H5IGX5"/>
<proteinExistence type="predicted"/>
<gene>
    <name evidence="2" type="ORF">TBRA_LOCUS8915</name>
</gene>
<reference evidence="2 3" key="1">
    <citation type="submission" date="2020-02" db="EMBL/GenBank/DDBJ databases">
        <authorList>
            <person name="Ferguson B K."/>
        </authorList>
    </citation>
    <scope>NUCLEOTIDE SEQUENCE [LARGE SCALE GENOMIC DNA]</scope>
</reference>
<accession>A0A6H5IGX5</accession>
<dbReference type="Proteomes" id="UP000479190">
    <property type="component" value="Unassembled WGS sequence"/>
</dbReference>
<feature type="compositionally biased region" description="Basic and acidic residues" evidence="1">
    <location>
        <begin position="31"/>
        <end position="44"/>
    </location>
</feature>
<protein>
    <submittedName>
        <fullName evidence="2">Uncharacterized protein</fullName>
    </submittedName>
</protein>
<keyword evidence="3" id="KW-1185">Reference proteome</keyword>
<evidence type="ECO:0000313" key="3">
    <source>
        <dbReference type="Proteomes" id="UP000479190"/>
    </source>
</evidence>
<sequence>MRYATFLRAATTGPSAISLSDSFPSRPCRAQPRESDDCEEERTTSSKDTRYYARRIVIVRRGAFNFVFNINQFTASSRALRRQNIISPSFMIAKTLCCRQLRCLRATPSTRPAVQLLHVFYSIGRVDDDDAVMAWLGAAPAQRRGNSSYIAKIDAISAQTRSWSILAPLPSTPLQTPPASFADGRTRRGTLLTTASRVKVQKVHARTSQLAIGPPRERIYMARIPTSFCAVSRRSYALSVYKQELSLPPGLTLSSSGLTLTYKYSSSLQLAGEGNNLNRQTRAREIASSVQAQGKIFTIARGPLACSASLAQLLVRRAAERRRRRNASASARHL</sequence>
<organism evidence="2 3">
    <name type="scientific">Trichogramma brassicae</name>
    <dbReference type="NCBI Taxonomy" id="86971"/>
    <lineage>
        <taxon>Eukaryota</taxon>
        <taxon>Metazoa</taxon>
        <taxon>Ecdysozoa</taxon>
        <taxon>Arthropoda</taxon>
        <taxon>Hexapoda</taxon>
        <taxon>Insecta</taxon>
        <taxon>Pterygota</taxon>
        <taxon>Neoptera</taxon>
        <taxon>Endopterygota</taxon>
        <taxon>Hymenoptera</taxon>
        <taxon>Apocrita</taxon>
        <taxon>Proctotrupomorpha</taxon>
        <taxon>Chalcidoidea</taxon>
        <taxon>Trichogrammatidae</taxon>
        <taxon>Trichogramma</taxon>
    </lineage>
</organism>
<evidence type="ECO:0000256" key="1">
    <source>
        <dbReference type="SAM" id="MobiDB-lite"/>
    </source>
</evidence>